<keyword evidence="4" id="KW-0456">Lyase</keyword>
<dbReference type="PANTHER" id="PTHR10889:SF3">
    <property type="entry name" value="DEOXYRIBOSE-PHOSPHATE ALDOLASE"/>
    <property type="match status" value="1"/>
</dbReference>
<dbReference type="GO" id="GO:0004139">
    <property type="term" value="F:deoxyribose-phosphate aldolase activity"/>
    <property type="evidence" value="ECO:0007669"/>
    <property type="project" value="UniProtKB-UniRule"/>
</dbReference>
<dbReference type="SMART" id="SM01133">
    <property type="entry name" value="DeoC"/>
    <property type="match status" value="1"/>
</dbReference>
<organism evidence="8 9">
    <name type="scientific">Alistipes timonensis JC136</name>
    <dbReference type="NCBI Taxonomy" id="1033731"/>
    <lineage>
        <taxon>Bacteria</taxon>
        <taxon>Pseudomonadati</taxon>
        <taxon>Bacteroidota</taxon>
        <taxon>Bacteroidia</taxon>
        <taxon>Bacteroidales</taxon>
        <taxon>Rikenellaceae</taxon>
        <taxon>Alistipes</taxon>
    </lineage>
</organism>
<dbReference type="Pfam" id="PF01791">
    <property type="entry name" value="DeoC"/>
    <property type="match status" value="1"/>
</dbReference>
<protein>
    <recommendedName>
        <fullName evidence="3 7">Deoxyribose-phosphate aldolase</fullName>
        <ecNumber evidence="3 7">4.1.2.4</ecNumber>
    </recommendedName>
</protein>
<dbReference type="NCBIfam" id="TIGR00126">
    <property type="entry name" value="deoC"/>
    <property type="match status" value="1"/>
</dbReference>
<evidence type="ECO:0000256" key="4">
    <source>
        <dbReference type="ARBA" id="ARBA00023239"/>
    </source>
</evidence>
<evidence type="ECO:0000256" key="7">
    <source>
        <dbReference type="NCBIfam" id="TIGR00126"/>
    </source>
</evidence>
<accession>A0A1H4AK18</accession>
<dbReference type="GO" id="GO:0009264">
    <property type="term" value="P:deoxyribonucleotide catabolic process"/>
    <property type="evidence" value="ECO:0007669"/>
    <property type="project" value="UniProtKB-UniRule"/>
</dbReference>
<dbReference type="InterPro" id="IPR013785">
    <property type="entry name" value="Aldolase_TIM"/>
</dbReference>
<dbReference type="OrthoDB" id="9778711at2"/>
<dbReference type="STRING" id="1033731.SAMN05444145_10340"/>
<evidence type="ECO:0000313" key="9">
    <source>
        <dbReference type="Proteomes" id="UP000183253"/>
    </source>
</evidence>
<dbReference type="GO" id="GO:0016052">
    <property type="term" value="P:carbohydrate catabolic process"/>
    <property type="evidence" value="ECO:0007669"/>
    <property type="project" value="TreeGrafter"/>
</dbReference>
<keyword evidence="9" id="KW-1185">Reference proteome</keyword>
<dbReference type="Proteomes" id="UP000183253">
    <property type="component" value="Unassembled WGS sequence"/>
</dbReference>
<evidence type="ECO:0000256" key="3">
    <source>
        <dbReference type="ARBA" id="ARBA00012515"/>
    </source>
</evidence>
<comment type="pathway">
    <text evidence="1">Carbohydrate degradation; 2-deoxy-D-ribose 1-phosphate degradation; D-glyceraldehyde 3-phosphate and acetaldehyde from 2-deoxy-alpha-D-ribose 1-phosphate: step 2/2.</text>
</comment>
<evidence type="ECO:0000256" key="2">
    <source>
        <dbReference type="ARBA" id="ARBA00009473"/>
    </source>
</evidence>
<comment type="catalytic activity">
    <reaction evidence="6">
        <text>2-deoxy-D-ribose 5-phosphate = D-glyceraldehyde 3-phosphate + acetaldehyde</text>
        <dbReference type="Rhea" id="RHEA:12821"/>
        <dbReference type="ChEBI" id="CHEBI:15343"/>
        <dbReference type="ChEBI" id="CHEBI:59776"/>
        <dbReference type="ChEBI" id="CHEBI:62877"/>
        <dbReference type="EC" id="4.1.2.4"/>
    </reaction>
</comment>
<evidence type="ECO:0000256" key="6">
    <source>
        <dbReference type="ARBA" id="ARBA00048791"/>
    </source>
</evidence>
<name>A0A1H4AK18_9BACT</name>
<dbReference type="GO" id="GO:0005737">
    <property type="term" value="C:cytoplasm"/>
    <property type="evidence" value="ECO:0007669"/>
    <property type="project" value="InterPro"/>
</dbReference>
<dbReference type="InterPro" id="IPR011343">
    <property type="entry name" value="DeoC"/>
</dbReference>
<dbReference type="RefSeq" id="WP_010261251.1">
    <property type="nucleotide sequence ID" value="NZ_CAEG01000010.1"/>
</dbReference>
<dbReference type="EC" id="4.1.2.4" evidence="3 7"/>
<dbReference type="SUPFAM" id="SSF51569">
    <property type="entry name" value="Aldolase"/>
    <property type="match status" value="1"/>
</dbReference>
<evidence type="ECO:0000256" key="5">
    <source>
        <dbReference type="ARBA" id="ARBA00023270"/>
    </source>
</evidence>
<comment type="similarity">
    <text evidence="2">Belongs to the DeoC/FbaB aldolase family. DeoC type 2 subfamily.</text>
</comment>
<keyword evidence="5" id="KW-0704">Schiff base</keyword>
<gene>
    <name evidence="8" type="ORF">SAMN05444145_10340</name>
</gene>
<reference evidence="8 9" key="1">
    <citation type="submission" date="2016-10" db="EMBL/GenBank/DDBJ databases">
        <authorList>
            <person name="de Groot N.N."/>
        </authorList>
    </citation>
    <scope>NUCLEOTIDE SEQUENCE [LARGE SCALE GENOMIC DNA]</scope>
    <source>
        <strain evidence="8 9">DSM 25383</strain>
    </source>
</reference>
<sequence>MEYANHLNEYAPAWSAAQVDAEVARIRQVAQARNHNTEVYKFCYSAIDITTLSCNDSVTSVTEFARKTVEFYQKYPHIPNVASICIYPAFVETVGLAVDGTPMKITSVAGGFPAAQTFLEVKALEVAMAVENGADEVDIVLNVGRMLTGEYNEAANEVEVIRTEMDEDVVLKVIIESGALKTPELIRKASLLSMLAGADFVKTSTGKIDVAATPEAAVVMCQAIKDYFDKTGRKVGFKAAGGVRSAEDAALYYTIVEEILGKEWLTTDLFRIGASSAANNLISAIEGKEVKYF</sequence>
<dbReference type="EMBL" id="FNRI01000003">
    <property type="protein sequence ID" value="SEA36250.1"/>
    <property type="molecule type" value="Genomic_DNA"/>
</dbReference>
<dbReference type="Gene3D" id="3.20.20.70">
    <property type="entry name" value="Aldolase class I"/>
    <property type="match status" value="1"/>
</dbReference>
<evidence type="ECO:0000256" key="1">
    <source>
        <dbReference type="ARBA" id="ARBA00004816"/>
    </source>
</evidence>
<dbReference type="InterPro" id="IPR002915">
    <property type="entry name" value="DeoC/FbaB/LacD_aldolase"/>
</dbReference>
<proteinExistence type="inferred from homology"/>
<evidence type="ECO:0000313" key="8">
    <source>
        <dbReference type="EMBL" id="SEA36250.1"/>
    </source>
</evidence>
<dbReference type="CDD" id="cd00959">
    <property type="entry name" value="DeoC"/>
    <property type="match status" value="1"/>
</dbReference>
<dbReference type="PIRSF" id="PIRSF001357">
    <property type="entry name" value="DeoC"/>
    <property type="match status" value="1"/>
</dbReference>
<dbReference type="AlphaFoldDB" id="A0A1H4AK18"/>
<dbReference type="PANTHER" id="PTHR10889">
    <property type="entry name" value="DEOXYRIBOSE-PHOSPHATE ALDOLASE"/>
    <property type="match status" value="1"/>
</dbReference>